<accession>A0A1F5Z1G0</accession>
<feature type="domain" description="Peptidase C51" evidence="2">
    <location>
        <begin position="123"/>
        <end position="250"/>
    </location>
</feature>
<proteinExistence type="predicted"/>
<feature type="compositionally biased region" description="Polar residues" evidence="1">
    <location>
        <begin position="74"/>
        <end position="86"/>
    </location>
</feature>
<comment type="caution">
    <text evidence="3">The sequence shown here is derived from an EMBL/GenBank/DDBJ whole genome shotgun (WGS) entry which is preliminary data.</text>
</comment>
<evidence type="ECO:0000256" key="1">
    <source>
        <dbReference type="SAM" id="MobiDB-lite"/>
    </source>
</evidence>
<feature type="region of interest" description="Disordered" evidence="1">
    <location>
        <begin position="37"/>
        <end position="90"/>
    </location>
</feature>
<dbReference type="PROSITE" id="PS50911">
    <property type="entry name" value="CHAP"/>
    <property type="match status" value="1"/>
</dbReference>
<dbReference type="Proteomes" id="UP000177354">
    <property type="component" value="Unassembled WGS sequence"/>
</dbReference>
<dbReference type="SUPFAM" id="SSF54001">
    <property type="entry name" value="Cysteine proteinases"/>
    <property type="match status" value="1"/>
</dbReference>
<gene>
    <name evidence="3" type="ORF">A2777_06610</name>
</gene>
<sequence>MPASVVPVSVFLLLVNFILIKKQIVYAQIVTSPKTIKLQNFTPPPTRTPTMTAQPSPTIAPPASNSSPIPPVTSGPTNQPQPTDVPSSGEKAAEVMDLVNKIRQICPGGIISISTLSCVNKLILPNNLSILVQSELKFSTIHNTYLQCVGFVRAATARMYGYPVNNGGNAIDFATRLPTGYRFIDGKLGARIRTNDLAIWNYDTYGHIAYVVEVFSPSVFKVAEANLGTRGEVRLSITTIDSPNLIGWIRKN</sequence>
<dbReference type="Pfam" id="PF05257">
    <property type="entry name" value="CHAP"/>
    <property type="match status" value="1"/>
</dbReference>
<dbReference type="Gene3D" id="3.90.1720.10">
    <property type="entry name" value="endopeptidase domain like (from Nostoc punctiforme)"/>
    <property type="match status" value="1"/>
</dbReference>
<reference evidence="3 4" key="1">
    <citation type="journal article" date="2016" name="Nat. Commun.">
        <title>Thousands of microbial genomes shed light on interconnected biogeochemical processes in an aquifer system.</title>
        <authorList>
            <person name="Anantharaman K."/>
            <person name="Brown C.T."/>
            <person name="Hug L.A."/>
            <person name="Sharon I."/>
            <person name="Castelle C.J."/>
            <person name="Probst A.J."/>
            <person name="Thomas B.C."/>
            <person name="Singh A."/>
            <person name="Wilkins M.J."/>
            <person name="Karaoz U."/>
            <person name="Brodie E.L."/>
            <person name="Williams K.H."/>
            <person name="Hubbard S.S."/>
            <person name="Banfield J.F."/>
        </authorList>
    </citation>
    <scope>NUCLEOTIDE SEQUENCE [LARGE SCALE GENOMIC DNA]</scope>
</reference>
<feature type="compositionally biased region" description="Low complexity" evidence="1">
    <location>
        <begin position="48"/>
        <end position="67"/>
    </location>
</feature>
<organism evidence="3 4">
    <name type="scientific">Candidatus Gottesmanbacteria bacterium RIFCSPHIGHO2_01_FULL_40_15</name>
    <dbReference type="NCBI Taxonomy" id="1798376"/>
    <lineage>
        <taxon>Bacteria</taxon>
        <taxon>Candidatus Gottesmaniibacteriota</taxon>
    </lineage>
</organism>
<dbReference type="AlphaFoldDB" id="A0A1F5Z1G0"/>
<dbReference type="InterPro" id="IPR007921">
    <property type="entry name" value="CHAP_dom"/>
</dbReference>
<protein>
    <recommendedName>
        <fullName evidence="2">Peptidase C51 domain-containing protein</fullName>
    </recommendedName>
</protein>
<name>A0A1F5Z1G0_9BACT</name>
<dbReference type="EMBL" id="MFJF01000018">
    <property type="protein sequence ID" value="OGG06246.1"/>
    <property type="molecule type" value="Genomic_DNA"/>
</dbReference>
<evidence type="ECO:0000313" key="3">
    <source>
        <dbReference type="EMBL" id="OGG06246.1"/>
    </source>
</evidence>
<evidence type="ECO:0000259" key="2">
    <source>
        <dbReference type="PROSITE" id="PS50911"/>
    </source>
</evidence>
<evidence type="ECO:0000313" key="4">
    <source>
        <dbReference type="Proteomes" id="UP000177354"/>
    </source>
</evidence>
<dbReference type="InterPro" id="IPR038765">
    <property type="entry name" value="Papain-like_cys_pep_sf"/>
</dbReference>